<proteinExistence type="predicted"/>
<keyword evidence="2" id="KW-1185">Reference proteome</keyword>
<dbReference type="EMBL" id="QKWP01001330">
    <property type="protein sequence ID" value="RIB09766.1"/>
    <property type="molecule type" value="Genomic_DNA"/>
</dbReference>
<sequence>MGEHEKSLNITNKLLENNPNNILALQLRRINYYFMDKYQDSLDELLDIDSNDVDIRRSFIEDLFVKRWAYMMIHSKISIGLTYQMDKFEDSLEKLNSSLKIKSDNALFVEQHTE</sequence>
<evidence type="ECO:0000313" key="2">
    <source>
        <dbReference type="Proteomes" id="UP000266673"/>
    </source>
</evidence>
<dbReference type="InterPro" id="IPR011990">
    <property type="entry name" value="TPR-like_helical_dom_sf"/>
</dbReference>
<reference evidence="1 2" key="1">
    <citation type="submission" date="2018-06" db="EMBL/GenBank/DDBJ databases">
        <title>Comparative genomics reveals the genomic features of Rhizophagus irregularis, R. cerebriforme, R. diaphanum and Gigaspora rosea, and their symbiotic lifestyle signature.</title>
        <authorList>
            <person name="Morin E."/>
            <person name="San Clemente H."/>
            <person name="Chen E.C.H."/>
            <person name="De La Providencia I."/>
            <person name="Hainaut M."/>
            <person name="Kuo A."/>
            <person name="Kohler A."/>
            <person name="Murat C."/>
            <person name="Tang N."/>
            <person name="Roy S."/>
            <person name="Loubradou J."/>
            <person name="Henrissat B."/>
            <person name="Grigoriev I.V."/>
            <person name="Corradi N."/>
            <person name="Roux C."/>
            <person name="Martin F.M."/>
        </authorList>
    </citation>
    <scope>NUCLEOTIDE SEQUENCE [LARGE SCALE GENOMIC DNA]</scope>
    <source>
        <strain evidence="1 2">DAOM 194757</strain>
    </source>
</reference>
<dbReference type="AlphaFoldDB" id="A0A397URG0"/>
<dbReference type="Proteomes" id="UP000266673">
    <property type="component" value="Unassembled WGS sequence"/>
</dbReference>
<dbReference type="SUPFAM" id="SSF48452">
    <property type="entry name" value="TPR-like"/>
    <property type="match status" value="1"/>
</dbReference>
<evidence type="ECO:0000313" key="1">
    <source>
        <dbReference type="EMBL" id="RIB09766.1"/>
    </source>
</evidence>
<name>A0A397URG0_9GLOM</name>
<organism evidence="1 2">
    <name type="scientific">Gigaspora rosea</name>
    <dbReference type="NCBI Taxonomy" id="44941"/>
    <lineage>
        <taxon>Eukaryota</taxon>
        <taxon>Fungi</taxon>
        <taxon>Fungi incertae sedis</taxon>
        <taxon>Mucoromycota</taxon>
        <taxon>Glomeromycotina</taxon>
        <taxon>Glomeromycetes</taxon>
        <taxon>Diversisporales</taxon>
        <taxon>Gigasporaceae</taxon>
        <taxon>Gigaspora</taxon>
    </lineage>
</organism>
<gene>
    <name evidence="1" type="ORF">C2G38_2207936</name>
</gene>
<comment type="caution">
    <text evidence="1">The sequence shown here is derived from an EMBL/GenBank/DDBJ whole genome shotgun (WGS) entry which is preliminary data.</text>
</comment>
<accession>A0A397URG0</accession>
<dbReference type="Gene3D" id="1.25.40.10">
    <property type="entry name" value="Tetratricopeptide repeat domain"/>
    <property type="match status" value="1"/>
</dbReference>
<dbReference type="OrthoDB" id="2149695at2759"/>
<protein>
    <submittedName>
        <fullName evidence="1">Uncharacterized protein</fullName>
    </submittedName>
</protein>